<keyword evidence="13" id="KW-1185">Reference proteome</keyword>
<keyword evidence="1 6" id="KW-0963">Cytoplasm</keyword>
<keyword evidence="2 6" id="KW-0698">rRNA processing</keyword>
<comment type="subcellular location">
    <subcellularLocation>
        <location evidence="6">Cytoplasm</location>
    </subcellularLocation>
</comment>
<evidence type="ECO:0000256" key="5">
    <source>
        <dbReference type="ARBA" id="ARBA00022691"/>
    </source>
</evidence>
<feature type="domain" description="Ribosomal RNA methyltransferase FtsJ" evidence="9">
    <location>
        <begin position="189"/>
        <end position="283"/>
    </location>
</feature>
<comment type="catalytic activity">
    <reaction evidence="6">
        <text>cytidine(2498) in 23S rRNA + S-adenosyl-L-methionine = 2'-O-methylcytidine(2498) in 23S rRNA + S-adenosyl-L-homocysteine + H(+)</text>
        <dbReference type="Rhea" id="RHEA:42788"/>
        <dbReference type="Rhea" id="RHEA-COMP:10244"/>
        <dbReference type="Rhea" id="RHEA-COMP:10245"/>
        <dbReference type="ChEBI" id="CHEBI:15378"/>
        <dbReference type="ChEBI" id="CHEBI:57856"/>
        <dbReference type="ChEBI" id="CHEBI:59789"/>
        <dbReference type="ChEBI" id="CHEBI:74495"/>
        <dbReference type="ChEBI" id="CHEBI:82748"/>
        <dbReference type="EC" id="2.1.1.186"/>
    </reaction>
</comment>
<feature type="domain" description="RlmM ferredoxin-like" evidence="10">
    <location>
        <begin position="1"/>
        <end position="71"/>
    </location>
</feature>
<dbReference type="Gene3D" id="3.30.70.2810">
    <property type="match status" value="1"/>
</dbReference>
<dbReference type="SUPFAM" id="SSF53335">
    <property type="entry name" value="S-adenosyl-L-methionine-dependent methyltransferases"/>
    <property type="match status" value="1"/>
</dbReference>
<dbReference type="OrthoDB" id="154490at2"/>
<dbReference type="Gene3D" id="3.30.2300.20">
    <property type="match status" value="1"/>
</dbReference>
<keyword evidence="3 6" id="KW-0489">Methyltransferase</keyword>
<dbReference type="InterPro" id="IPR040739">
    <property type="entry name" value="RlmM_FDX"/>
</dbReference>
<dbReference type="GO" id="GO:0006364">
    <property type="term" value="P:rRNA processing"/>
    <property type="evidence" value="ECO:0007669"/>
    <property type="project" value="UniProtKB-UniRule"/>
</dbReference>
<dbReference type="EMBL" id="CP039852">
    <property type="protein sequence ID" value="QCZ93915.1"/>
    <property type="molecule type" value="Genomic_DNA"/>
</dbReference>
<feature type="binding site" evidence="6 8">
    <location>
        <position position="243"/>
    </location>
    <ligand>
        <name>S-adenosyl-L-methionine</name>
        <dbReference type="ChEBI" id="CHEBI:59789"/>
    </ligand>
</feature>
<keyword evidence="5 6" id="KW-0949">S-adenosyl-L-methionine</keyword>
<proteinExistence type="inferred from homology"/>
<dbReference type="Proteomes" id="UP000304912">
    <property type="component" value="Chromosome"/>
</dbReference>
<comment type="function">
    <text evidence="6">Catalyzes the 2'-O-methylation at nucleotide C2498 in 23S rRNA.</text>
</comment>
<evidence type="ECO:0000313" key="13">
    <source>
        <dbReference type="Proteomes" id="UP000304912"/>
    </source>
</evidence>
<name>A0A5B7YEE7_9ALTE</name>
<dbReference type="HAMAP" id="MF_01551">
    <property type="entry name" value="23SrRNA_methyltr_M"/>
    <property type="match status" value="1"/>
</dbReference>
<comment type="similarity">
    <text evidence="6">Belongs to the class I-like SAM-binding methyltransferase superfamily. RNA methyltransferase RlmE family. RlmM subfamily.</text>
</comment>
<dbReference type="InterPro" id="IPR048646">
    <property type="entry name" value="RlmM_THUMP-like"/>
</dbReference>
<dbReference type="InterPro" id="IPR029063">
    <property type="entry name" value="SAM-dependent_MTases_sf"/>
</dbReference>
<organism evidence="12 13">
    <name type="scientific">Salinimonas iocasae</name>
    <dbReference type="NCBI Taxonomy" id="2572577"/>
    <lineage>
        <taxon>Bacteria</taxon>
        <taxon>Pseudomonadati</taxon>
        <taxon>Pseudomonadota</taxon>
        <taxon>Gammaproteobacteria</taxon>
        <taxon>Alteromonadales</taxon>
        <taxon>Alteromonadaceae</taxon>
        <taxon>Alteromonas/Salinimonas group</taxon>
        <taxon>Salinimonas</taxon>
    </lineage>
</organism>
<evidence type="ECO:0000256" key="3">
    <source>
        <dbReference type="ARBA" id="ARBA00022603"/>
    </source>
</evidence>
<dbReference type="GO" id="GO:0005737">
    <property type="term" value="C:cytoplasm"/>
    <property type="evidence" value="ECO:0007669"/>
    <property type="project" value="UniProtKB-SubCell"/>
</dbReference>
<comment type="subunit">
    <text evidence="6">Monomer.</text>
</comment>
<dbReference type="Pfam" id="PF01728">
    <property type="entry name" value="FtsJ"/>
    <property type="match status" value="1"/>
</dbReference>
<dbReference type="PANTHER" id="PTHR37524:SF2">
    <property type="entry name" value="RIBOSOMAL RNA METHYLTRANSFERASE FTSJ DOMAIN-CONTAINING PROTEIN"/>
    <property type="match status" value="1"/>
</dbReference>
<evidence type="ECO:0000259" key="9">
    <source>
        <dbReference type="Pfam" id="PF01728"/>
    </source>
</evidence>
<dbReference type="GO" id="GO:0008757">
    <property type="term" value="F:S-adenosylmethionine-dependent methyltransferase activity"/>
    <property type="evidence" value="ECO:0007669"/>
    <property type="project" value="UniProtKB-UniRule"/>
</dbReference>
<feature type="binding site" evidence="6 8">
    <location>
        <begin position="224"/>
        <end position="227"/>
    </location>
    <ligand>
        <name>S-adenosyl-L-methionine</name>
        <dbReference type="ChEBI" id="CHEBI:59789"/>
    </ligand>
</feature>
<evidence type="ECO:0000259" key="10">
    <source>
        <dbReference type="Pfam" id="PF18125"/>
    </source>
</evidence>
<evidence type="ECO:0000256" key="7">
    <source>
        <dbReference type="PIRSR" id="PIRSR028774-1"/>
    </source>
</evidence>
<feature type="binding site" evidence="6 8">
    <location>
        <position position="191"/>
    </location>
    <ligand>
        <name>S-adenosyl-L-methionine</name>
        <dbReference type="ChEBI" id="CHEBI:59789"/>
    </ligand>
</feature>
<dbReference type="Pfam" id="PF18125">
    <property type="entry name" value="RlmM_FDX"/>
    <property type="match status" value="1"/>
</dbReference>
<dbReference type="Gene3D" id="3.40.50.150">
    <property type="entry name" value="Vaccinia Virus protein VP39"/>
    <property type="match status" value="1"/>
</dbReference>
<evidence type="ECO:0000313" key="12">
    <source>
        <dbReference type="EMBL" id="QCZ93915.1"/>
    </source>
</evidence>
<gene>
    <name evidence="6 12" type="primary">rlmM</name>
    <name evidence="12" type="ORF">FBQ74_10650</name>
</gene>
<evidence type="ECO:0000256" key="6">
    <source>
        <dbReference type="HAMAP-Rule" id="MF_01551"/>
    </source>
</evidence>
<dbReference type="GO" id="GO:0032259">
    <property type="term" value="P:methylation"/>
    <property type="evidence" value="ECO:0007669"/>
    <property type="project" value="UniProtKB-KW"/>
</dbReference>
<dbReference type="EC" id="2.1.1.186" evidence="6"/>
<accession>A0A5B7YEE7</accession>
<dbReference type="InterPro" id="IPR002877">
    <property type="entry name" value="RNA_MeTrfase_FtsJ_dom"/>
</dbReference>
<dbReference type="PANTHER" id="PTHR37524">
    <property type="entry name" value="RIBOSOMAL RNA LARGE SUBUNIT METHYLTRANSFERASE M"/>
    <property type="match status" value="1"/>
</dbReference>
<reference evidence="12 13" key="1">
    <citation type="submission" date="2019-04" db="EMBL/GenBank/DDBJ databases">
        <title>Salinimonas iocasae sp. nov., a halophilic bacterium isolated from the outer tube casing of tubeworms in Okinawa Trough.</title>
        <authorList>
            <person name="Zhang H."/>
            <person name="Wang H."/>
            <person name="Li C."/>
        </authorList>
    </citation>
    <scope>NUCLEOTIDE SEQUENCE [LARGE SCALE GENOMIC DNA]</scope>
    <source>
        <strain evidence="12 13">KX18D6</strain>
    </source>
</reference>
<evidence type="ECO:0000256" key="4">
    <source>
        <dbReference type="ARBA" id="ARBA00022679"/>
    </source>
</evidence>
<protein>
    <recommendedName>
        <fullName evidence="6">Ribosomal RNA large subunit methyltransferase M</fullName>
        <ecNumber evidence="6">2.1.1.186</ecNumber>
    </recommendedName>
    <alternativeName>
        <fullName evidence="6">23S rRNA (cytidine2498-2'-O)-methyltransferase</fullName>
    </alternativeName>
    <alternativeName>
        <fullName evidence="6">23S rRNA 2'-O-ribose methyltransferase RlmM</fullName>
    </alternativeName>
</protein>
<dbReference type="NCBIfam" id="NF008734">
    <property type="entry name" value="PRK11760.1"/>
    <property type="match status" value="1"/>
</dbReference>
<evidence type="ECO:0000259" key="11">
    <source>
        <dbReference type="Pfam" id="PF21239"/>
    </source>
</evidence>
<sequence>MASVLAYCRAGYEADLGKELTEKATMLNCFGYPVFTSGQGYVEYICHQADDADLLGQKLAVAQIIFARQLFVVTDTLESLDKSDRLGPVLSAVQEHDNPDMKNGMLFVDHADTDDGKELAKLCRKFSVVLRQALRKQYCLTYKEKPDCRGIHVFFTGFDECKVGYSYPEARSAHANGIFRLKFPTGAPSRSTLKLEEAILTMLTDEEQEQIFRAGGRAVDLGACPGGWTFQLVKRGMHVEAIDNGLVDDALMATGQVEHFAADGFSYRPQMGRVDLLVCDMIEQPDRVAKLMGDWLVKQWADHAVFNLKLPMKKRFETVTEAISSLKDRLDKLDDKFVLQMRHLYHDRDEITVTIVRET</sequence>
<evidence type="ECO:0000256" key="2">
    <source>
        <dbReference type="ARBA" id="ARBA00022552"/>
    </source>
</evidence>
<dbReference type="PIRSF" id="PIRSF028774">
    <property type="entry name" value="UCP028774"/>
    <property type="match status" value="1"/>
</dbReference>
<dbReference type="InterPro" id="IPR011224">
    <property type="entry name" value="rRNA_MeTrfase_M"/>
</dbReference>
<feature type="binding site" evidence="6 8">
    <location>
        <position position="280"/>
    </location>
    <ligand>
        <name>S-adenosyl-L-methionine</name>
        <dbReference type="ChEBI" id="CHEBI:59789"/>
    </ligand>
</feature>
<feature type="domain" description="Ribosomal RNA large subunit methyltransferase M THUMP-like" evidence="11">
    <location>
        <begin position="84"/>
        <end position="167"/>
    </location>
</feature>
<dbReference type="RefSeq" id="WP_139756657.1">
    <property type="nucleotide sequence ID" value="NZ_CP039852.1"/>
</dbReference>
<dbReference type="Pfam" id="PF21239">
    <property type="entry name" value="RLMM_N"/>
    <property type="match status" value="1"/>
</dbReference>
<dbReference type="KEGG" id="salk:FBQ74_10650"/>
<evidence type="ECO:0000256" key="1">
    <source>
        <dbReference type="ARBA" id="ARBA00022490"/>
    </source>
</evidence>
<dbReference type="AlphaFoldDB" id="A0A5B7YEE7"/>
<feature type="active site" description="Proton acceptor" evidence="6 7">
    <location>
        <position position="309"/>
    </location>
</feature>
<keyword evidence="4 6" id="KW-0808">Transferase</keyword>
<feature type="binding site" evidence="6 8">
    <location>
        <position position="263"/>
    </location>
    <ligand>
        <name>S-adenosyl-L-methionine</name>
        <dbReference type="ChEBI" id="CHEBI:59789"/>
    </ligand>
</feature>
<evidence type="ECO:0000256" key="8">
    <source>
        <dbReference type="PIRSR" id="PIRSR028774-2"/>
    </source>
</evidence>